<evidence type="ECO:0000313" key="4">
    <source>
        <dbReference type="Proteomes" id="UP001107961"/>
    </source>
</evidence>
<comment type="caution">
    <text evidence="3">The sequence shown here is derived from an EMBL/GenBank/DDBJ whole genome shotgun (WGS) entry which is preliminary data.</text>
</comment>
<dbReference type="EMBL" id="JAJVKT010000005">
    <property type="protein sequence ID" value="MCE7508034.1"/>
    <property type="molecule type" value="Genomic_DNA"/>
</dbReference>
<dbReference type="Pfam" id="PF03480">
    <property type="entry name" value="DctP"/>
    <property type="match status" value="1"/>
</dbReference>
<gene>
    <name evidence="3" type="primary">dctP</name>
    <name evidence="3" type="ORF">LZG35_05250</name>
</gene>
<proteinExistence type="predicted"/>
<accession>A0A9Q3ZFH5</accession>
<feature type="signal peptide" evidence="2">
    <location>
        <begin position="1"/>
        <end position="20"/>
    </location>
</feature>
<evidence type="ECO:0000256" key="2">
    <source>
        <dbReference type="SAM" id="SignalP"/>
    </source>
</evidence>
<dbReference type="NCBIfam" id="NF037995">
    <property type="entry name" value="TRAP_S1"/>
    <property type="match status" value="1"/>
</dbReference>
<sequence length="359" mass="39324">MRVVRLLLVMTLTVMTAVSAAAPLRISAGMGQQHFWVGQHMDPFVDAMEKETDLSFVRFYSGSLVTPGREWDALKTGTISVAAPLLAPYHEGSFPLSDVTQLPTLNTTSVMVTKALQTLMDSDRELADGKTFYQYELASKGLRGWPLGATSAYSLSTIGRVLDSPDDLKGAPIRAGSALHTILLQELGATPVTMTSADSYEALSRKTVIGTILSVADWPSYSFEGLLKYTITGISMGHWESYLAVTDQTWNGLTEQQRATWDRVARQIALDNAAHIDRQEEAVRARTQKAGATFVELSELSDDMAGHLQDAASRTWIRWIEQMEEAGHPGKATARLWAELIEEQGGTIPPSAADYLEQD</sequence>
<keyword evidence="4" id="KW-1185">Reference proteome</keyword>
<dbReference type="AlphaFoldDB" id="A0A9Q3ZFH5"/>
<reference evidence="3" key="1">
    <citation type="submission" date="2022-01" db="EMBL/GenBank/DDBJ databases">
        <authorList>
            <person name="Karlyshev A.V."/>
            <person name="Jaspars M."/>
        </authorList>
    </citation>
    <scope>NUCLEOTIDE SEQUENCE</scope>
    <source>
        <strain evidence="3">AGSA3-2</strain>
    </source>
</reference>
<dbReference type="PANTHER" id="PTHR33376:SF15">
    <property type="entry name" value="BLL6794 PROTEIN"/>
    <property type="match status" value="1"/>
</dbReference>
<dbReference type="PANTHER" id="PTHR33376">
    <property type="match status" value="1"/>
</dbReference>
<dbReference type="InterPro" id="IPR018389">
    <property type="entry name" value="DctP_fam"/>
</dbReference>
<evidence type="ECO:0000313" key="3">
    <source>
        <dbReference type="EMBL" id="MCE7508034.1"/>
    </source>
</evidence>
<keyword evidence="1 2" id="KW-0732">Signal</keyword>
<protein>
    <submittedName>
        <fullName evidence="3">TRAP transporter substrate-binding protein DctP</fullName>
    </submittedName>
</protein>
<dbReference type="RefSeq" id="WP_080531729.1">
    <property type="nucleotide sequence ID" value="NZ_CP012331.1"/>
</dbReference>
<feature type="chain" id="PRO_5040372538" evidence="2">
    <location>
        <begin position="21"/>
        <end position="359"/>
    </location>
</feature>
<dbReference type="InterPro" id="IPR038404">
    <property type="entry name" value="TRAP_DctP_sf"/>
</dbReference>
<organism evidence="3 4">
    <name type="scientific">Alloalcanivorax xenomutans</name>
    <dbReference type="NCBI Taxonomy" id="1094342"/>
    <lineage>
        <taxon>Bacteria</taxon>
        <taxon>Pseudomonadati</taxon>
        <taxon>Pseudomonadota</taxon>
        <taxon>Gammaproteobacteria</taxon>
        <taxon>Oceanospirillales</taxon>
        <taxon>Alcanivoracaceae</taxon>
        <taxon>Alloalcanivorax</taxon>
    </lineage>
</organism>
<evidence type="ECO:0000256" key="1">
    <source>
        <dbReference type="ARBA" id="ARBA00022729"/>
    </source>
</evidence>
<dbReference type="Gene3D" id="3.40.190.170">
    <property type="entry name" value="Bacterial extracellular solute-binding protein, family 7"/>
    <property type="match status" value="1"/>
</dbReference>
<dbReference type="KEGG" id="axe:P40_20585"/>
<name>A0A9Q3ZFH5_9GAMM</name>
<dbReference type="GO" id="GO:0055085">
    <property type="term" value="P:transmembrane transport"/>
    <property type="evidence" value="ECO:0007669"/>
    <property type="project" value="InterPro"/>
</dbReference>
<dbReference type="Proteomes" id="UP001107961">
    <property type="component" value="Unassembled WGS sequence"/>
</dbReference>